<keyword evidence="1" id="KW-0812">Transmembrane</keyword>
<evidence type="ECO:0000256" key="1">
    <source>
        <dbReference type="SAM" id="Phobius"/>
    </source>
</evidence>
<sequence length="290" mass="33157">MINGSISCGNRSRSVVFIRIIWCTNRGLSSICHSLVYVAAGICLTSQKITFCIVVFNNYIALNLSVDIGHFKRCTSDNLSSITIFSCRIGLDFFQSVNLAIFCNCFWLIAFISRIVSSTWLSVFFIHDRIFQRCTRSIVKNVVDLHIASFFIDVGYLRCAFNDSTCFARKTITNFHFRTSWFDVVNIACTIFNNLLWFVAFITCIVGITNVTIIYIHFLLCNSLTIGILIVNHHITSYKLIIVGHFSCSWSDFSSWITVCQVRNKFVGFAIFRNSWRHFTFALCIVITTC</sequence>
<dbReference type="Proteomes" id="UP000072794">
    <property type="component" value="Unassembled WGS sequence"/>
</dbReference>
<organism evidence="2 3">
    <name type="scientific">Streptococcus suis</name>
    <dbReference type="NCBI Taxonomy" id="1307"/>
    <lineage>
        <taxon>Bacteria</taxon>
        <taxon>Bacillati</taxon>
        <taxon>Bacillota</taxon>
        <taxon>Bacilli</taxon>
        <taxon>Lactobacillales</taxon>
        <taxon>Streptococcaceae</taxon>
        <taxon>Streptococcus</taxon>
    </lineage>
</organism>
<feature type="transmembrane region" description="Helical" evidence="1">
    <location>
        <begin position="214"/>
        <end position="231"/>
    </location>
</feature>
<proteinExistence type="predicted"/>
<protein>
    <submittedName>
        <fullName evidence="2">Uncharacterized protein</fullName>
    </submittedName>
</protein>
<evidence type="ECO:0000313" key="2">
    <source>
        <dbReference type="EMBL" id="CYV10720.1"/>
    </source>
</evidence>
<keyword evidence="1" id="KW-0472">Membrane</keyword>
<gene>
    <name evidence="2" type="ORF">ERS132414_02057</name>
</gene>
<reference evidence="2 3" key="1">
    <citation type="submission" date="2016-02" db="EMBL/GenBank/DDBJ databases">
        <authorList>
            <consortium name="Pathogen Informatics"/>
        </authorList>
    </citation>
    <scope>NUCLEOTIDE SEQUENCE [LARGE SCALE GENOMIC DNA]</scope>
    <source>
        <strain evidence="2 3">LSS52</strain>
    </source>
</reference>
<keyword evidence="1" id="KW-1133">Transmembrane helix</keyword>
<name>A0A0Z8H4V4_STRSU</name>
<feature type="transmembrane region" description="Helical" evidence="1">
    <location>
        <begin position="106"/>
        <end position="126"/>
    </location>
</feature>
<dbReference type="AlphaFoldDB" id="A0A0Z8H4V4"/>
<dbReference type="EMBL" id="FIHA01000053">
    <property type="protein sequence ID" value="CYV10720.1"/>
    <property type="molecule type" value="Genomic_DNA"/>
</dbReference>
<evidence type="ECO:0000313" key="3">
    <source>
        <dbReference type="Proteomes" id="UP000072794"/>
    </source>
</evidence>
<accession>A0A0Z8H4V4</accession>
<feature type="transmembrane region" description="Helical" evidence="1">
    <location>
        <begin position="184"/>
        <end position="208"/>
    </location>
</feature>